<dbReference type="RefSeq" id="WP_198685439.1">
    <property type="nucleotide sequence ID" value="NZ_JAEIJD010000003.1"/>
</dbReference>
<dbReference type="InterPro" id="IPR027275">
    <property type="entry name" value="PRC-brl_dom"/>
</dbReference>
<evidence type="ECO:0000256" key="2">
    <source>
        <dbReference type="SAM" id="SignalP"/>
    </source>
</evidence>
<keyword evidence="2" id="KW-0732">Signal</keyword>
<proteinExistence type="predicted"/>
<evidence type="ECO:0000313" key="5">
    <source>
        <dbReference type="Proteomes" id="UP000613255"/>
    </source>
</evidence>
<dbReference type="PANTHER" id="PTHR36505">
    <property type="entry name" value="BLR1072 PROTEIN"/>
    <property type="match status" value="1"/>
</dbReference>
<keyword evidence="5" id="KW-1185">Reference proteome</keyword>
<dbReference type="PANTHER" id="PTHR36505:SF1">
    <property type="entry name" value="BLR1072 PROTEIN"/>
    <property type="match status" value="1"/>
</dbReference>
<dbReference type="EMBL" id="JAEIJD010000003">
    <property type="protein sequence ID" value="MBI6629419.1"/>
    <property type="molecule type" value="Genomic_DNA"/>
</dbReference>
<feature type="region of interest" description="Disordered" evidence="1">
    <location>
        <begin position="286"/>
        <end position="305"/>
    </location>
</feature>
<dbReference type="Pfam" id="PF05239">
    <property type="entry name" value="PRC"/>
    <property type="match status" value="1"/>
</dbReference>
<gene>
    <name evidence="4" type="ORF">JAO82_05935</name>
</gene>
<evidence type="ECO:0000259" key="3">
    <source>
        <dbReference type="Pfam" id="PF05239"/>
    </source>
</evidence>
<accession>A0A934HJP4</accession>
<protein>
    <submittedName>
        <fullName evidence="4">PRC-barrel domain-containing protein</fullName>
    </submittedName>
</protein>
<feature type="signal peptide" evidence="2">
    <location>
        <begin position="1"/>
        <end position="20"/>
    </location>
</feature>
<sequence>MKKLLATTALVALVTGPVMAQDEKPADMDHMDAQTTTDAEMSADVQTDPADAAADMDAMQDQPTYMANDVEIRASDFLGMNIYTREGGMTAEDTNALADRDDITDPADDWEDLAEIDDVLISPEGKVDTVIANVGGFLDMGDRDVRISIDDLAFVRDADDEGEFFVVYKGDPTILGEGEAHDAEAAMSEGYRSMRDETSLDETHSDEAGLMETNTDDYTAEDLEGASVYGPNDDRIGEVGKLVLSDDGEITHAVIDVGGFLGIGEKHVSLKFEDLRMMRTESDETPRVYVDMTEEELENQPEYEE</sequence>
<dbReference type="AlphaFoldDB" id="A0A934HJP4"/>
<evidence type="ECO:0000313" key="4">
    <source>
        <dbReference type="EMBL" id="MBI6629419.1"/>
    </source>
</evidence>
<dbReference type="InterPro" id="IPR011033">
    <property type="entry name" value="PRC_barrel-like_sf"/>
</dbReference>
<feature type="chain" id="PRO_5038025850" evidence="2">
    <location>
        <begin position="21"/>
        <end position="305"/>
    </location>
</feature>
<dbReference type="Gene3D" id="2.30.30.240">
    <property type="entry name" value="PRC-barrel domain"/>
    <property type="match status" value="2"/>
</dbReference>
<evidence type="ECO:0000256" key="1">
    <source>
        <dbReference type="SAM" id="MobiDB-lite"/>
    </source>
</evidence>
<comment type="caution">
    <text evidence="4">The sequence shown here is derived from an EMBL/GenBank/DDBJ whole genome shotgun (WGS) entry which is preliminary data.</text>
</comment>
<feature type="compositionally biased region" description="Acidic residues" evidence="1">
    <location>
        <begin position="292"/>
        <end position="305"/>
    </location>
</feature>
<organism evidence="4 5">
    <name type="scientific">Pontibaca salina</name>
    <dbReference type="NCBI Taxonomy" id="2795731"/>
    <lineage>
        <taxon>Bacteria</taxon>
        <taxon>Pseudomonadati</taxon>
        <taxon>Pseudomonadota</taxon>
        <taxon>Alphaproteobacteria</taxon>
        <taxon>Rhodobacterales</taxon>
        <taxon>Roseobacteraceae</taxon>
        <taxon>Pontibaca</taxon>
    </lineage>
</organism>
<dbReference type="SUPFAM" id="SSF50346">
    <property type="entry name" value="PRC-barrel domain"/>
    <property type="match status" value="1"/>
</dbReference>
<reference evidence="4" key="1">
    <citation type="submission" date="2020-12" db="EMBL/GenBank/DDBJ databases">
        <title>Pontibaca salina gen. nov., sp. nov., isolated from marine sediment.</title>
        <authorList>
            <person name="Bo J."/>
            <person name="Wang S."/>
            <person name="Song X."/>
            <person name="Du Z."/>
        </authorList>
    </citation>
    <scope>NUCLEOTIDE SEQUENCE</scope>
    <source>
        <strain evidence="4">S1109L</strain>
    </source>
</reference>
<name>A0A934HJP4_9RHOB</name>
<dbReference type="Proteomes" id="UP000613255">
    <property type="component" value="Unassembled WGS sequence"/>
</dbReference>
<feature type="domain" description="PRC-barrel" evidence="3">
    <location>
        <begin position="217"/>
        <end position="296"/>
    </location>
</feature>